<organism evidence="1 2">
    <name type="scientific">Selenobaculum gibii</name>
    <dbReference type="NCBI Taxonomy" id="3054208"/>
    <lineage>
        <taxon>Bacteria</taxon>
        <taxon>Bacillati</taxon>
        <taxon>Bacillota</taxon>
        <taxon>Negativicutes</taxon>
        <taxon>Selenomonadales</taxon>
        <taxon>Selenomonadaceae</taxon>
        <taxon>Selenobaculum</taxon>
    </lineage>
</organism>
<keyword evidence="2" id="KW-1185">Reference proteome</keyword>
<dbReference type="Proteomes" id="UP001243623">
    <property type="component" value="Chromosome"/>
</dbReference>
<protein>
    <submittedName>
        <fullName evidence="1">Uncharacterized protein</fullName>
    </submittedName>
</protein>
<name>A0A9Y2AG95_9FIRM</name>
<dbReference type="EMBL" id="CP120678">
    <property type="protein sequence ID" value="WIW71140.1"/>
    <property type="molecule type" value="Genomic_DNA"/>
</dbReference>
<evidence type="ECO:0000313" key="2">
    <source>
        <dbReference type="Proteomes" id="UP001243623"/>
    </source>
</evidence>
<gene>
    <name evidence="1" type="ORF">P3F81_02080</name>
</gene>
<dbReference type="RefSeq" id="WP_147666790.1">
    <property type="nucleotide sequence ID" value="NZ_CP120678.1"/>
</dbReference>
<dbReference type="KEGG" id="sgbi:P3F81_02080"/>
<dbReference type="AlphaFoldDB" id="A0A9Y2AG95"/>
<accession>A0A9Y2AG95</accession>
<proteinExistence type="predicted"/>
<sequence>MSSWKYEVKLRQLTPLIHFQAEQPQATLRATEVKPKLDRFLLWYLAPERFSGILSGKDEKKLLLEIARSKKWLLPMVQGDGSAALNYKMQISADEKDKIDLDGIGAYFSVGQDDKKLVAYL</sequence>
<evidence type="ECO:0000313" key="1">
    <source>
        <dbReference type="EMBL" id="WIW71140.1"/>
    </source>
</evidence>
<reference evidence="1" key="1">
    <citation type="submission" date="2023-03" db="EMBL/GenBank/DDBJ databases">
        <title>Selenobaculum gbiensis gen. nov. sp. nov., a new bacterium isolated from the gut microbiota of IBD patient.</title>
        <authorList>
            <person name="Yeo S."/>
            <person name="Park H."/>
            <person name="Huh C.S."/>
        </authorList>
    </citation>
    <scope>NUCLEOTIDE SEQUENCE</scope>
    <source>
        <strain evidence="1">ICN-92133</strain>
    </source>
</reference>